<dbReference type="AlphaFoldDB" id="A0A223AUA1"/>
<organism evidence="2 3">
    <name type="scientific">Mogibacterium pumilum</name>
    <dbReference type="NCBI Taxonomy" id="86332"/>
    <lineage>
        <taxon>Bacteria</taxon>
        <taxon>Bacillati</taxon>
        <taxon>Bacillota</taxon>
        <taxon>Clostridia</taxon>
        <taxon>Peptostreptococcales</taxon>
        <taxon>Anaerovoracaceae</taxon>
        <taxon>Mogibacterium</taxon>
    </lineage>
</organism>
<feature type="transmembrane region" description="Helical" evidence="1">
    <location>
        <begin position="131"/>
        <end position="154"/>
    </location>
</feature>
<feature type="transmembrane region" description="Helical" evidence="1">
    <location>
        <begin position="6"/>
        <end position="23"/>
    </location>
</feature>
<protein>
    <recommendedName>
        <fullName evidence="4">DUF3592 domain-containing protein</fullName>
    </recommendedName>
</protein>
<name>A0A223AUA1_9FIRM</name>
<evidence type="ECO:0000256" key="1">
    <source>
        <dbReference type="SAM" id="Phobius"/>
    </source>
</evidence>
<gene>
    <name evidence="2" type="ORF">AXF17_00045</name>
</gene>
<keyword evidence="3" id="KW-1185">Reference proteome</keyword>
<dbReference type="Proteomes" id="UP000214689">
    <property type="component" value="Chromosome"/>
</dbReference>
<sequence>MMYFIALIMILIGWMFISVGRLSSGKEKDINNLVVDGTNVLETKGFLKVIEIRSTRYSFECDCEIFFKSQSGKSLRYSKTFFGSDSKASFLRKCEHKDEIPITIIYDKHSPTRFYIKELNPQGVNSNSKKAFCLIGSMFILLGLFIVAAALHIIPFM</sequence>
<evidence type="ECO:0000313" key="3">
    <source>
        <dbReference type="Proteomes" id="UP000214689"/>
    </source>
</evidence>
<accession>A0A223AUA1</accession>
<keyword evidence="1" id="KW-0472">Membrane</keyword>
<reference evidence="3" key="1">
    <citation type="submission" date="2016-05" db="EMBL/GenBank/DDBJ databases">
        <authorList>
            <person name="Holder M.E."/>
            <person name="Ajami N.J."/>
            <person name="Petrosino J.F."/>
        </authorList>
    </citation>
    <scope>NUCLEOTIDE SEQUENCE [LARGE SCALE GENOMIC DNA]</scope>
    <source>
        <strain evidence="3">ATCC 700696</strain>
    </source>
</reference>
<evidence type="ECO:0000313" key="2">
    <source>
        <dbReference type="EMBL" id="ASS38465.1"/>
    </source>
</evidence>
<keyword evidence="1" id="KW-1133">Transmembrane helix</keyword>
<keyword evidence="1" id="KW-0812">Transmembrane</keyword>
<dbReference type="EMBL" id="CP016199">
    <property type="protein sequence ID" value="ASS38465.1"/>
    <property type="molecule type" value="Genomic_DNA"/>
</dbReference>
<evidence type="ECO:0008006" key="4">
    <source>
        <dbReference type="Google" id="ProtNLM"/>
    </source>
</evidence>
<proteinExistence type="predicted"/>